<dbReference type="Proteomes" id="UP000054843">
    <property type="component" value="Unassembled WGS sequence"/>
</dbReference>
<name>A0A0V1M203_9BILA</name>
<dbReference type="AlphaFoldDB" id="A0A0V1M203"/>
<keyword evidence="2" id="KW-1185">Reference proteome</keyword>
<evidence type="ECO:0000313" key="1">
    <source>
        <dbReference type="EMBL" id="KRZ65809.1"/>
    </source>
</evidence>
<comment type="caution">
    <text evidence="1">The sequence shown here is derived from an EMBL/GenBank/DDBJ whole genome shotgun (WGS) entry which is preliminary data.</text>
</comment>
<proteinExistence type="predicted"/>
<protein>
    <submittedName>
        <fullName evidence="1">Uncharacterized protein</fullName>
    </submittedName>
</protein>
<organism evidence="1 2">
    <name type="scientific">Trichinella papuae</name>
    <dbReference type="NCBI Taxonomy" id="268474"/>
    <lineage>
        <taxon>Eukaryota</taxon>
        <taxon>Metazoa</taxon>
        <taxon>Ecdysozoa</taxon>
        <taxon>Nematoda</taxon>
        <taxon>Enoplea</taxon>
        <taxon>Dorylaimia</taxon>
        <taxon>Trichinellida</taxon>
        <taxon>Trichinellidae</taxon>
        <taxon>Trichinella</taxon>
    </lineage>
</organism>
<dbReference type="EMBL" id="JYDO01000293">
    <property type="protein sequence ID" value="KRZ65809.1"/>
    <property type="molecule type" value="Genomic_DNA"/>
</dbReference>
<reference evidence="1 2" key="1">
    <citation type="submission" date="2015-01" db="EMBL/GenBank/DDBJ databases">
        <title>Evolution of Trichinella species and genotypes.</title>
        <authorList>
            <person name="Korhonen P.K."/>
            <person name="Edoardo P."/>
            <person name="Giuseppe L.R."/>
            <person name="Gasser R.B."/>
        </authorList>
    </citation>
    <scope>NUCLEOTIDE SEQUENCE [LARGE SCALE GENOMIC DNA]</scope>
    <source>
        <strain evidence="1">ISS1980</strain>
    </source>
</reference>
<gene>
    <name evidence="1" type="ORF">T10_12959</name>
</gene>
<evidence type="ECO:0000313" key="2">
    <source>
        <dbReference type="Proteomes" id="UP000054843"/>
    </source>
</evidence>
<sequence length="77" mass="8539">MFAPEAAQAGFTVDFKSLELNTFGGLYTKYLKYNYSECCFALNVLTGKYTLRTYQSTLLSPSSLQVATCAMQLSTII</sequence>
<accession>A0A0V1M203</accession>